<dbReference type="InterPro" id="IPR036412">
    <property type="entry name" value="HAD-like_sf"/>
</dbReference>
<comment type="caution">
    <text evidence="1">The sequence shown here is derived from an EMBL/GenBank/DDBJ whole genome shotgun (WGS) entry which is preliminary data.</text>
</comment>
<protein>
    <submittedName>
        <fullName evidence="1">HAD hydrolase-like protein</fullName>
    </submittedName>
</protein>
<dbReference type="RefSeq" id="WP_272102563.1">
    <property type="nucleotide sequence ID" value="NZ_JAQNDK010000005.1"/>
</dbReference>
<dbReference type="EMBL" id="JAQNDK010000005">
    <property type="protein sequence ID" value="MDC0684436.1"/>
    <property type="molecule type" value="Genomic_DNA"/>
</dbReference>
<reference evidence="1 2" key="1">
    <citation type="submission" date="2023-01" db="EMBL/GenBank/DDBJ databases">
        <title>Minimal conservation of predation-associated metabolite biosynthetic gene clusters underscores biosynthetic potential of Myxococcota including descriptions for ten novel species: Archangium lansinium sp. nov., Myxococcus landrumus sp. nov., Nannocystis bai.</title>
        <authorList>
            <person name="Ahearne A."/>
            <person name="Stevens C."/>
            <person name="Dowd S."/>
        </authorList>
    </citation>
    <scope>NUCLEOTIDE SEQUENCE [LARGE SCALE GENOMIC DNA]</scope>
    <source>
        <strain evidence="1 2">WIWO2</strain>
    </source>
</reference>
<dbReference type="InterPro" id="IPR023214">
    <property type="entry name" value="HAD_sf"/>
</dbReference>
<organism evidence="1 2">
    <name type="scientific">Sorangium atrum</name>
    <dbReference type="NCBI Taxonomy" id="2995308"/>
    <lineage>
        <taxon>Bacteria</taxon>
        <taxon>Pseudomonadati</taxon>
        <taxon>Myxococcota</taxon>
        <taxon>Polyangia</taxon>
        <taxon>Polyangiales</taxon>
        <taxon>Polyangiaceae</taxon>
        <taxon>Sorangium</taxon>
    </lineage>
</organism>
<dbReference type="Gene3D" id="3.40.50.1000">
    <property type="entry name" value="HAD superfamily/HAD-like"/>
    <property type="match status" value="1"/>
</dbReference>
<dbReference type="PANTHER" id="PTHR43434:SF20">
    <property type="entry name" value="5'-NUCLEOTIDASE"/>
    <property type="match status" value="1"/>
</dbReference>
<proteinExistence type="predicted"/>
<dbReference type="PANTHER" id="PTHR43434">
    <property type="entry name" value="PHOSPHOGLYCOLATE PHOSPHATASE"/>
    <property type="match status" value="1"/>
</dbReference>
<dbReference type="Pfam" id="PF13419">
    <property type="entry name" value="HAD_2"/>
    <property type="match status" value="1"/>
</dbReference>
<gene>
    <name evidence="1" type="ORF">POL72_42345</name>
</gene>
<dbReference type="Gene3D" id="1.10.150.240">
    <property type="entry name" value="Putative phosphatase, domain 2"/>
    <property type="match status" value="1"/>
</dbReference>
<dbReference type="SUPFAM" id="SSF56784">
    <property type="entry name" value="HAD-like"/>
    <property type="match status" value="1"/>
</dbReference>
<keyword evidence="2" id="KW-1185">Reference proteome</keyword>
<dbReference type="InterPro" id="IPR050155">
    <property type="entry name" value="HAD-like_hydrolase_sf"/>
</dbReference>
<accession>A0ABT5CDB2</accession>
<dbReference type="InterPro" id="IPR023198">
    <property type="entry name" value="PGP-like_dom2"/>
</dbReference>
<evidence type="ECO:0000313" key="2">
    <source>
        <dbReference type="Proteomes" id="UP001217485"/>
    </source>
</evidence>
<dbReference type="Proteomes" id="UP001217485">
    <property type="component" value="Unassembled WGS sequence"/>
</dbReference>
<sequence>MRTLFLDLDGTLTDPAPGIAACFVHAARVLGHGSISLAEVRRFIGPPLREAFAEILATRDSARIEEAVRVYRERFGTLGLFENSVYPGVPEALAQLCQAGHGLCLVTSKAAVYAERIVDHFGLRSHVPRVYGAELSGERSTKAELIAHALERESLTPADACMIGDREHDVLGAKAHGLVAIGVTWGYGSRAELEAAGADRIVDTLEELVLTVRGLRETRGRAAR</sequence>
<name>A0ABT5CDB2_9BACT</name>
<evidence type="ECO:0000313" key="1">
    <source>
        <dbReference type="EMBL" id="MDC0684436.1"/>
    </source>
</evidence>
<dbReference type="InterPro" id="IPR041492">
    <property type="entry name" value="HAD_2"/>
</dbReference>